<dbReference type="SUPFAM" id="SSF160240">
    <property type="entry name" value="Cation efflux protein cytoplasmic domain-like"/>
    <property type="match status" value="1"/>
</dbReference>
<feature type="domain" description="Cation efflux protein transmembrane" evidence="8">
    <location>
        <begin position="16"/>
        <end position="208"/>
    </location>
</feature>
<evidence type="ECO:0000256" key="4">
    <source>
        <dbReference type="ARBA" id="ARBA00022692"/>
    </source>
</evidence>
<comment type="subcellular location">
    <subcellularLocation>
        <location evidence="1">Membrane</location>
        <topology evidence="1">Multi-pass membrane protein</topology>
    </subcellularLocation>
</comment>
<feature type="transmembrane region" description="Helical" evidence="7">
    <location>
        <begin position="83"/>
        <end position="100"/>
    </location>
</feature>
<evidence type="ECO:0000256" key="2">
    <source>
        <dbReference type="ARBA" id="ARBA00008114"/>
    </source>
</evidence>
<proteinExistence type="inferred from homology"/>
<feature type="transmembrane region" description="Helical" evidence="7">
    <location>
        <begin position="120"/>
        <end position="139"/>
    </location>
</feature>
<dbReference type="Pfam" id="PF16916">
    <property type="entry name" value="ZT_dimer"/>
    <property type="match status" value="1"/>
</dbReference>
<protein>
    <submittedName>
        <fullName evidence="10">Uncharacterized protein</fullName>
    </submittedName>
</protein>
<dbReference type="FunFam" id="1.20.1510.10:FF:000006">
    <property type="entry name" value="Divalent cation efflux transporter"/>
    <property type="match status" value="1"/>
</dbReference>
<feature type="domain" description="Cation efflux protein cytoplasmic" evidence="9">
    <location>
        <begin position="213"/>
        <end position="292"/>
    </location>
</feature>
<dbReference type="SUPFAM" id="SSF161111">
    <property type="entry name" value="Cation efflux protein transmembrane domain-like"/>
    <property type="match status" value="1"/>
</dbReference>
<dbReference type="InterPro" id="IPR027469">
    <property type="entry name" value="Cation_efflux_TMD_sf"/>
</dbReference>
<evidence type="ECO:0000313" key="11">
    <source>
        <dbReference type="Proteomes" id="UP000267250"/>
    </source>
</evidence>
<dbReference type="InterPro" id="IPR050291">
    <property type="entry name" value="CDF_Transporter"/>
</dbReference>
<dbReference type="Proteomes" id="UP000267250">
    <property type="component" value="Chromosome"/>
</dbReference>
<keyword evidence="11" id="KW-1185">Reference proteome</keyword>
<accession>A0A3S9SZQ5</accession>
<dbReference type="GO" id="GO:0008324">
    <property type="term" value="F:monoatomic cation transmembrane transporter activity"/>
    <property type="evidence" value="ECO:0007669"/>
    <property type="project" value="InterPro"/>
</dbReference>
<evidence type="ECO:0000256" key="7">
    <source>
        <dbReference type="SAM" id="Phobius"/>
    </source>
</evidence>
<dbReference type="InterPro" id="IPR058533">
    <property type="entry name" value="Cation_efflux_TM"/>
</dbReference>
<evidence type="ECO:0000256" key="3">
    <source>
        <dbReference type="ARBA" id="ARBA00022448"/>
    </source>
</evidence>
<dbReference type="Gene3D" id="3.30.70.1350">
    <property type="entry name" value="Cation efflux protein, cytoplasmic domain"/>
    <property type="match status" value="1"/>
</dbReference>
<feature type="transmembrane region" description="Helical" evidence="7">
    <location>
        <begin position="16"/>
        <end position="36"/>
    </location>
</feature>
<keyword evidence="6 7" id="KW-0472">Membrane</keyword>
<dbReference type="AlphaFoldDB" id="A0A3S9SZQ5"/>
<keyword evidence="3" id="KW-0813">Transport</keyword>
<organism evidence="10 11">
    <name type="scientific">Anoxybacter fermentans</name>
    <dbReference type="NCBI Taxonomy" id="1323375"/>
    <lineage>
        <taxon>Bacteria</taxon>
        <taxon>Bacillati</taxon>
        <taxon>Bacillota</taxon>
        <taxon>Clostridia</taxon>
        <taxon>Halanaerobiales</taxon>
        <taxon>Anoxybacter</taxon>
    </lineage>
</organism>
<evidence type="ECO:0000259" key="8">
    <source>
        <dbReference type="Pfam" id="PF01545"/>
    </source>
</evidence>
<dbReference type="InterPro" id="IPR036837">
    <property type="entry name" value="Cation_efflux_CTD_sf"/>
</dbReference>
<keyword evidence="4 7" id="KW-0812">Transmembrane</keyword>
<name>A0A3S9SZQ5_9FIRM</name>
<dbReference type="KEGG" id="aft:BBF96_10395"/>
<dbReference type="InterPro" id="IPR027470">
    <property type="entry name" value="Cation_efflux_CTD"/>
</dbReference>
<dbReference type="OrthoDB" id="9806522at2"/>
<keyword evidence="5 7" id="KW-1133">Transmembrane helix</keyword>
<evidence type="ECO:0000259" key="9">
    <source>
        <dbReference type="Pfam" id="PF16916"/>
    </source>
</evidence>
<evidence type="ECO:0000256" key="1">
    <source>
        <dbReference type="ARBA" id="ARBA00004141"/>
    </source>
</evidence>
<dbReference type="InterPro" id="IPR002524">
    <property type="entry name" value="Cation_efflux"/>
</dbReference>
<dbReference type="Gene3D" id="1.20.1510.10">
    <property type="entry name" value="Cation efflux protein transmembrane domain"/>
    <property type="match status" value="1"/>
</dbReference>
<evidence type="ECO:0000256" key="6">
    <source>
        <dbReference type="ARBA" id="ARBA00023136"/>
    </source>
</evidence>
<reference evidence="10 11" key="1">
    <citation type="submission" date="2016-07" db="EMBL/GenBank/DDBJ databases">
        <title>Genome and transcriptome analysis of iron-reducing fermentative bacteria Anoxybacter fermentans.</title>
        <authorList>
            <person name="Zeng X."/>
            <person name="Shao Z."/>
        </authorList>
    </citation>
    <scope>NUCLEOTIDE SEQUENCE [LARGE SCALE GENOMIC DNA]</scope>
    <source>
        <strain evidence="10 11">DY22613</strain>
    </source>
</reference>
<gene>
    <name evidence="10" type="ORF">BBF96_10395</name>
</gene>
<dbReference type="PANTHER" id="PTHR43840:SF15">
    <property type="entry name" value="MITOCHONDRIAL METAL TRANSPORTER 1-RELATED"/>
    <property type="match status" value="1"/>
</dbReference>
<comment type="similarity">
    <text evidence="2">Belongs to the cation diffusion facilitator (CDF) transporter (TC 2.A.4) family.</text>
</comment>
<dbReference type="NCBIfam" id="TIGR01297">
    <property type="entry name" value="CDF"/>
    <property type="match status" value="1"/>
</dbReference>
<dbReference type="RefSeq" id="WP_127017104.1">
    <property type="nucleotide sequence ID" value="NZ_CP016379.1"/>
</dbReference>
<evidence type="ECO:0000256" key="5">
    <source>
        <dbReference type="ARBA" id="ARBA00022989"/>
    </source>
</evidence>
<dbReference type="GO" id="GO:0016020">
    <property type="term" value="C:membrane"/>
    <property type="evidence" value="ECO:0007669"/>
    <property type="project" value="UniProtKB-SubCell"/>
</dbReference>
<sequence length="304" mass="33469">MLKINSRFYEGKKVSLFALFINSFLAIFKISVGYLAHSRAMIADGIHSASDSFSTIIVLFSLRVASKPPDSCHPYGHERSETLAANILALSLIISGIIIIKDNMASIFTQNFFYPETINIYAGIISIIAQEGTYRYALYVGRKINSPAIIADAMHHRSDAISSIAAIFGIIAARNGLPILDPIAGIIVAGMIIHMGGEILIDTIHELMEASPDSTYLTQITKIAQSIKKVKDITDLKVRKHAGSEIIEMTITVNPSLSVDEGDRIAHLVKDQIISNIDNHQIKEVFIHVDPHQVKSYQKEVNSQ</sequence>
<dbReference type="Pfam" id="PF01545">
    <property type="entry name" value="Cation_efflux"/>
    <property type="match status" value="1"/>
</dbReference>
<dbReference type="EMBL" id="CP016379">
    <property type="protein sequence ID" value="AZR73757.1"/>
    <property type="molecule type" value="Genomic_DNA"/>
</dbReference>
<evidence type="ECO:0000313" key="10">
    <source>
        <dbReference type="EMBL" id="AZR73757.1"/>
    </source>
</evidence>
<dbReference type="PANTHER" id="PTHR43840">
    <property type="entry name" value="MITOCHONDRIAL METAL TRANSPORTER 1-RELATED"/>
    <property type="match status" value="1"/>
</dbReference>